<evidence type="ECO:0000313" key="9">
    <source>
        <dbReference type="Proteomes" id="UP000694580"/>
    </source>
</evidence>
<dbReference type="SUPFAM" id="SSF47769">
    <property type="entry name" value="SAM/Pointed domain"/>
    <property type="match status" value="1"/>
</dbReference>
<protein>
    <recommendedName>
        <fullName evidence="10">Connector enhancer of kinase suppressor of Ras 1</fullName>
    </recommendedName>
</protein>
<feature type="domain" description="PH" evidence="4">
    <location>
        <begin position="435"/>
        <end position="535"/>
    </location>
</feature>
<dbReference type="InterPro" id="IPR001849">
    <property type="entry name" value="PH_domain"/>
</dbReference>
<dbReference type="InterPro" id="IPR001478">
    <property type="entry name" value="PDZ"/>
</dbReference>
<dbReference type="PROSITE" id="PS51290">
    <property type="entry name" value="CRIC"/>
    <property type="match status" value="1"/>
</dbReference>
<dbReference type="InterPro" id="IPR036034">
    <property type="entry name" value="PDZ_sf"/>
</dbReference>
<dbReference type="SMART" id="SM00454">
    <property type="entry name" value="SAM"/>
    <property type="match status" value="1"/>
</dbReference>
<dbReference type="Pfam" id="PF00536">
    <property type="entry name" value="SAM_1"/>
    <property type="match status" value="1"/>
</dbReference>
<dbReference type="Gene3D" id="2.30.29.30">
    <property type="entry name" value="Pleckstrin-homology domain (PH domain)/Phosphotyrosine-binding domain (PTB)"/>
    <property type="match status" value="1"/>
</dbReference>
<feature type="domain" description="SAM" evidence="5">
    <location>
        <begin position="7"/>
        <end position="70"/>
    </location>
</feature>
<reference evidence="8" key="2">
    <citation type="submission" date="2025-08" db="UniProtKB">
        <authorList>
            <consortium name="Ensembl"/>
        </authorList>
    </citation>
    <scope>IDENTIFICATION</scope>
</reference>
<name>A0AAY4A9L2_9TELE</name>
<dbReference type="Gene3D" id="1.10.150.50">
    <property type="entry name" value="Transcription Factor, Ets-1"/>
    <property type="match status" value="1"/>
</dbReference>
<dbReference type="SMART" id="SM00233">
    <property type="entry name" value="PH"/>
    <property type="match status" value="1"/>
</dbReference>
<gene>
    <name evidence="8" type="primary">CNKSR1</name>
</gene>
<comment type="similarity">
    <text evidence="1">Belongs to the CNKSR family.</text>
</comment>
<evidence type="ECO:0000259" key="4">
    <source>
        <dbReference type="PROSITE" id="PS50003"/>
    </source>
</evidence>
<dbReference type="PROSITE" id="PS50003">
    <property type="entry name" value="PH_DOMAIN"/>
    <property type="match status" value="1"/>
</dbReference>
<dbReference type="PANTHER" id="PTHR12844">
    <property type="entry name" value="CONNECTOR ENCHANCER OF KINASE SUPPRESSOR OF RAS"/>
    <property type="match status" value="1"/>
</dbReference>
<dbReference type="CDD" id="cd06748">
    <property type="entry name" value="PDZ_CNK1_2_3-like"/>
    <property type="match status" value="1"/>
</dbReference>
<dbReference type="Pfam" id="PF00169">
    <property type="entry name" value="PH"/>
    <property type="match status" value="1"/>
</dbReference>
<organism evidence="8 9">
    <name type="scientific">Denticeps clupeoides</name>
    <name type="common">denticle herring</name>
    <dbReference type="NCBI Taxonomy" id="299321"/>
    <lineage>
        <taxon>Eukaryota</taxon>
        <taxon>Metazoa</taxon>
        <taxon>Chordata</taxon>
        <taxon>Craniata</taxon>
        <taxon>Vertebrata</taxon>
        <taxon>Euteleostomi</taxon>
        <taxon>Actinopterygii</taxon>
        <taxon>Neopterygii</taxon>
        <taxon>Teleostei</taxon>
        <taxon>Clupei</taxon>
        <taxon>Clupeiformes</taxon>
        <taxon>Denticipitoidei</taxon>
        <taxon>Denticipitidae</taxon>
        <taxon>Denticeps</taxon>
    </lineage>
</organism>
<evidence type="ECO:0000313" key="8">
    <source>
        <dbReference type="Ensembl" id="ENSDCDP00010005803.1"/>
    </source>
</evidence>
<dbReference type="PROSITE" id="PS50106">
    <property type="entry name" value="PDZ"/>
    <property type="match status" value="1"/>
</dbReference>
<dbReference type="CDD" id="cd09511">
    <property type="entry name" value="SAM_CNK1_2_3-suppressor"/>
    <property type="match status" value="1"/>
</dbReference>
<feature type="region of interest" description="Disordered" evidence="3">
    <location>
        <begin position="548"/>
        <end position="603"/>
    </location>
</feature>
<dbReference type="InterPro" id="IPR011993">
    <property type="entry name" value="PH-like_dom_sf"/>
</dbReference>
<evidence type="ECO:0008006" key="10">
    <source>
        <dbReference type="Google" id="ProtNLM"/>
    </source>
</evidence>
<dbReference type="InterPro" id="IPR013761">
    <property type="entry name" value="SAM/pointed_sf"/>
</dbReference>
<dbReference type="InterPro" id="IPR001660">
    <property type="entry name" value="SAM"/>
</dbReference>
<dbReference type="PROSITE" id="PS50105">
    <property type="entry name" value="SAM_DOMAIN"/>
    <property type="match status" value="1"/>
</dbReference>
<feature type="compositionally biased region" description="Polar residues" evidence="3">
    <location>
        <begin position="413"/>
        <end position="422"/>
    </location>
</feature>
<dbReference type="AlphaFoldDB" id="A0AAY4A9L2"/>
<feature type="compositionally biased region" description="Basic and acidic residues" evidence="3">
    <location>
        <begin position="298"/>
        <end position="315"/>
    </location>
</feature>
<feature type="compositionally biased region" description="Basic and acidic residues" evidence="3">
    <location>
        <begin position="403"/>
        <end position="412"/>
    </location>
</feature>
<feature type="compositionally biased region" description="Polar residues" evidence="3">
    <location>
        <begin position="562"/>
        <end position="577"/>
    </location>
</feature>
<dbReference type="InterPro" id="IPR051566">
    <property type="entry name" value="CNKSR"/>
</dbReference>
<feature type="domain" description="CRIC" evidence="7">
    <location>
        <begin position="78"/>
        <end position="171"/>
    </location>
</feature>
<evidence type="ECO:0000256" key="1">
    <source>
        <dbReference type="ARBA" id="ARBA00009498"/>
    </source>
</evidence>
<dbReference type="Proteomes" id="UP000694580">
    <property type="component" value="Chromosome 1"/>
</dbReference>
<keyword evidence="2" id="KW-0597">Phosphoprotein</keyword>
<dbReference type="SUPFAM" id="SSF50729">
    <property type="entry name" value="PH domain-like"/>
    <property type="match status" value="1"/>
</dbReference>
<sequence>MESIASWSAERVGDWFHGLDSPLQQYCFSEWKLTGMDLLQLTSTDLEQLGVHKIGHQELIMEAVEKLCALAYNMKGENLRSLTEKLHAVSHSLQLELQGRWRVKSYNGHSTNKLPLGVLYLVLDIISSAKGLLALLNRHQLAQPSGYAASKSVVTLCRDLGAAVQKETTAYEKEKDLISICRQLMVVCEEILSNSPEDVLSHTSQLESVELVPACPGDKLGIEITSTGSSNHYVTGTAAESPAEASEKILAGDEVIQVNDQIVVGWSRGNLVKKLQENPSGVTLILKKCPVSLKRRERAPDPKKDGEEEGEKRHTLIERVAASVRSLSFRSAVHGPEARQRAGQGESELSSGALDGRVSFRARHKGSAEDLTSVLASERGRGSPTLPAPERDRRSVSSCPEMVGHKEEKEGNKWSTKGTRTAMSRRRVSCRELGRPDCDGWLWKKRKDANVFMTQKWQRLWFVLKGPTLYWYTSQQEEKAEGLVKVSSYNIESAGEHKRKFVFKMSHPRFQNFIFAAENVNDMSKWINSLIPAIQKYKKLHQNTPDSEAECYSETETEEENPQSPLNKKKIYSSSTLPYRKGKKTRPLAISPGNEVTSPPKGAPVDEMGVFINQLKEDGVTPTGQEQPLTHDHFRRSFIRRNKNPVINEKAHHLRTLQSTLKAKEAELHLINKVLEDMELTSPKFQQWKECNEHLFQEIEKLAAQKEQGKDVAARKVGVATATEGGGSDDDGADRPALSDGEQLVDRLDSQQPPVTHFIPIINQEGITDHLYNHGNLLSRNERLLVSVVPRLV</sequence>
<feature type="region of interest" description="Disordered" evidence="3">
    <location>
        <begin position="295"/>
        <end position="315"/>
    </location>
</feature>
<dbReference type="PANTHER" id="PTHR12844:SF10">
    <property type="entry name" value="CONNECTOR ENHANCER OF KINASE SUPPRESSOR OF RAS 1"/>
    <property type="match status" value="1"/>
</dbReference>
<evidence type="ECO:0000256" key="3">
    <source>
        <dbReference type="SAM" id="MobiDB-lite"/>
    </source>
</evidence>
<evidence type="ECO:0000259" key="6">
    <source>
        <dbReference type="PROSITE" id="PS50106"/>
    </source>
</evidence>
<dbReference type="SUPFAM" id="SSF50156">
    <property type="entry name" value="PDZ domain-like"/>
    <property type="match status" value="1"/>
</dbReference>
<evidence type="ECO:0000256" key="2">
    <source>
        <dbReference type="ARBA" id="ARBA00022553"/>
    </source>
</evidence>
<dbReference type="Pfam" id="PF10534">
    <property type="entry name" value="CRIC_ras_sig"/>
    <property type="match status" value="1"/>
</dbReference>
<dbReference type="SMART" id="SM00228">
    <property type="entry name" value="PDZ"/>
    <property type="match status" value="1"/>
</dbReference>
<dbReference type="Gene3D" id="2.30.42.10">
    <property type="match status" value="1"/>
</dbReference>
<dbReference type="CDD" id="cd01260">
    <property type="entry name" value="PH_CNK_mammalian-like"/>
    <property type="match status" value="1"/>
</dbReference>
<evidence type="ECO:0000259" key="7">
    <source>
        <dbReference type="PROSITE" id="PS51290"/>
    </source>
</evidence>
<accession>A0AAY4A9L2</accession>
<dbReference type="FunFam" id="2.30.42.10:FF:000060">
    <property type="entry name" value="Connector enhancer of kinase suppressor of Ras 2"/>
    <property type="match status" value="1"/>
</dbReference>
<dbReference type="Ensembl" id="ENSDCDT00010006005.1">
    <property type="protein sequence ID" value="ENSDCDP00010005803.1"/>
    <property type="gene ID" value="ENSDCDG00010002531.1"/>
</dbReference>
<feature type="compositionally biased region" description="Acidic residues" evidence="3">
    <location>
        <begin position="548"/>
        <end position="561"/>
    </location>
</feature>
<dbReference type="Pfam" id="PF00595">
    <property type="entry name" value="PDZ"/>
    <property type="match status" value="1"/>
</dbReference>
<reference evidence="8 9" key="1">
    <citation type="submission" date="2020-06" db="EMBL/GenBank/DDBJ databases">
        <authorList>
            <consortium name="Wellcome Sanger Institute Data Sharing"/>
        </authorList>
    </citation>
    <scope>NUCLEOTIDE SEQUENCE [LARGE SCALE GENOMIC DNA]</scope>
</reference>
<reference evidence="8" key="3">
    <citation type="submission" date="2025-09" db="UniProtKB">
        <authorList>
            <consortium name="Ensembl"/>
        </authorList>
    </citation>
    <scope>IDENTIFICATION</scope>
</reference>
<dbReference type="InterPro" id="IPR017874">
    <property type="entry name" value="CRIC_domain"/>
</dbReference>
<proteinExistence type="inferred from homology"/>
<dbReference type="InterPro" id="IPR049628">
    <property type="entry name" value="CNK1-3_SAM"/>
</dbReference>
<dbReference type="GeneTree" id="ENSGT00940000159599"/>
<keyword evidence="9" id="KW-1185">Reference proteome</keyword>
<evidence type="ECO:0000259" key="5">
    <source>
        <dbReference type="PROSITE" id="PS50105"/>
    </source>
</evidence>
<feature type="domain" description="PDZ" evidence="6">
    <location>
        <begin position="208"/>
        <end position="290"/>
    </location>
</feature>
<feature type="region of interest" description="Disordered" evidence="3">
    <location>
        <begin position="331"/>
        <end position="427"/>
    </location>
</feature>